<dbReference type="PROSITE" id="PS51782">
    <property type="entry name" value="LYSM"/>
    <property type="match status" value="1"/>
</dbReference>
<evidence type="ECO:0000259" key="1">
    <source>
        <dbReference type="PROSITE" id="PS51782"/>
    </source>
</evidence>
<dbReference type="EMBL" id="CP095075">
    <property type="protein sequence ID" value="UOR12576.1"/>
    <property type="molecule type" value="Genomic_DNA"/>
</dbReference>
<accession>A0ABY4HCN2</accession>
<proteinExistence type="predicted"/>
<sequence length="83" mass="9604">MTLQDIAENNGLSLKDLIKANEMMPPYRADIGDKVEVPLSMVNVSIPPYMPYRKIEKLPHFRQANLDVTKMDFFDNHPKNNDE</sequence>
<reference evidence="2" key="1">
    <citation type="submission" date="2022-04" db="EMBL/GenBank/DDBJ databases">
        <title>Halobacillus sp. isolated from saltern.</title>
        <authorList>
            <person name="Won M."/>
            <person name="Lee C.-M."/>
            <person name="Woen H.-Y."/>
            <person name="Kwon S.-W."/>
        </authorList>
    </citation>
    <scope>NUCLEOTIDE SEQUENCE</scope>
    <source>
        <strain evidence="2">SSHM10-5</strain>
    </source>
</reference>
<dbReference type="InterPro" id="IPR018392">
    <property type="entry name" value="LysM"/>
</dbReference>
<dbReference type="Pfam" id="PF01476">
    <property type="entry name" value="LysM"/>
    <property type="match status" value="1"/>
</dbReference>
<evidence type="ECO:0000313" key="3">
    <source>
        <dbReference type="Proteomes" id="UP000830326"/>
    </source>
</evidence>
<dbReference type="CDD" id="cd00118">
    <property type="entry name" value="LysM"/>
    <property type="match status" value="1"/>
</dbReference>
<gene>
    <name evidence="2" type="ORF">MUO15_03380</name>
</gene>
<evidence type="ECO:0000313" key="2">
    <source>
        <dbReference type="EMBL" id="UOR12576.1"/>
    </source>
</evidence>
<dbReference type="RefSeq" id="WP_245033415.1">
    <property type="nucleotide sequence ID" value="NZ_CP095075.1"/>
</dbReference>
<feature type="domain" description="LysM" evidence="1">
    <location>
        <begin position="1"/>
        <end position="37"/>
    </location>
</feature>
<name>A0ABY4HCN2_9BACI</name>
<keyword evidence="3" id="KW-1185">Reference proteome</keyword>
<organism evidence="2 3">
    <name type="scientific">Halobacillus amylolyticus</name>
    <dbReference type="NCBI Taxonomy" id="2932259"/>
    <lineage>
        <taxon>Bacteria</taxon>
        <taxon>Bacillati</taxon>
        <taxon>Bacillota</taxon>
        <taxon>Bacilli</taxon>
        <taxon>Bacillales</taxon>
        <taxon>Bacillaceae</taxon>
        <taxon>Halobacillus</taxon>
    </lineage>
</organism>
<protein>
    <submittedName>
        <fullName evidence="2">LysM peptidoglycan-binding domain-containing protein</fullName>
    </submittedName>
</protein>
<dbReference type="Proteomes" id="UP000830326">
    <property type="component" value="Chromosome"/>
</dbReference>